<sequence>MSSLQKLLHCHSPESRTSIFPGMIDYTTLSQQIPKEILVRRNSVSAESVIPGQRTNNGLSATAYPKTEEQKRRLLSVLKSVFLFSGLDREQYSQVVNAFVEKVIANQGTEVIRQGDVGDYFYIVEKGNFDFYVRHAPPAQSDYSKGHKDGSATAGDYFGELALMYNAPRAATVVSAEHECILWALDGASFRQIIADSNFARRRLHETFLESVPLLSSLTASQRTRIAEALEARTYSAGATIVRQGDAGTSFFLLVSGEARAYKAGFPGCVMTYHRGSFFGERAFRKNTPRAATIITVTDVIVATLDREAFFRLLGPVEDIMGKTAYAGIVNDEEEARPGEAGPG</sequence>
<dbReference type="InterPro" id="IPR014710">
    <property type="entry name" value="RmlC-like_jellyroll"/>
</dbReference>
<evidence type="ECO:0000256" key="7">
    <source>
        <dbReference type="ARBA" id="ARBA00023149"/>
    </source>
</evidence>
<dbReference type="PROSITE" id="PS00888">
    <property type="entry name" value="CNMP_BINDING_1"/>
    <property type="match status" value="2"/>
</dbReference>
<keyword evidence="3" id="KW-0597">Phosphoprotein</keyword>
<dbReference type="Gene3D" id="2.60.120.10">
    <property type="entry name" value="Jelly Rolls"/>
    <property type="match status" value="2"/>
</dbReference>
<dbReference type="SMART" id="SM00100">
    <property type="entry name" value="cNMP"/>
    <property type="match status" value="2"/>
</dbReference>
<keyword evidence="4 9" id="KW-0116">cAMP-binding</keyword>
<evidence type="ECO:0000256" key="8">
    <source>
        <dbReference type="ARBA" id="ARBA00025979"/>
    </source>
</evidence>
<comment type="similarity">
    <text evidence="1 9">Belongs to the cAMP-dependent kinase regulatory chain family.</text>
</comment>
<dbReference type="InterPro" id="IPR050503">
    <property type="entry name" value="cAMP-dep_PK_reg_su-like"/>
</dbReference>
<name>A0ABR4JQR7_9EURO</name>
<dbReference type="PROSITE" id="PS00889">
    <property type="entry name" value="CNMP_BINDING_2"/>
    <property type="match status" value="1"/>
</dbReference>
<evidence type="ECO:0000313" key="11">
    <source>
        <dbReference type="EMBL" id="KAL2841949.1"/>
    </source>
</evidence>
<comment type="caution">
    <text evidence="11">The sequence shown here is derived from an EMBL/GenBank/DDBJ whole genome shotgun (WGS) entry which is preliminary data.</text>
</comment>
<keyword evidence="5" id="KW-0677">Repeat</keyword>
<organism evidence="11 12">
    <name type="scientific">Aspergillus pseudodeflectus</name>
    <dbReference type="NCBI Taxonomy" id="176178"/>
    <lineage>
        <taxon>Eukaryota</taxon>
        <taxon>Fungi</taxon>
        <taxon>Dikarya</taxon>
        <taxon>Ascomycota</taxon>
        <taxon>Pezizomycotina</taxon>
        <taxon>Eurotiomycetes</taxon>
        <taxon>Eurotiomycetidae</taxon>
        <taxon>Eurotiales</taxon>
        <taxon>Aspergillaceae</taxon>
        <taxon>Aspergillus</taxon>
        <taxon>Aspergillus subgen. Nidulantes</taxon>
    </lineage>
</organism>
<feature type="domain" description="Cyclic nucleotide-binding" evidence="10">
    <location>
        <begin position="214"/>
        <end position="321"/>
    </location>
</feature>
<dbReference type="InterPro" id="IPR018490">
    <property type="entry name" value="cNMP-bd_dom_sf"/>
</dbReference>
<evidence type="ECO:0000256" key="6">
    <source>
        <dbReference type="ARBA" id="ARBA00022741"/>
    </source>
</evidence>
<evidence type="ECO:0000256" key="4">
    <source>
        <dbReference type="ARBA" id="ARBA00022566"/>
    </source>
</evidence>
<dbReference type="EMBL" id="JBFXLR010000054">
    <property type="protein sequence ID" value="KAL2841949.1"/>
    <property type="molecule type" value="Genomic_DNA"/>
</dbReference>
<dbReference type="InterPro" id="IPR018488">
    <property type="entry name" value="cNMP-bd_CS"/>
</dbReference>
<dbReference type="Proteomes" id="UP001610444">
    <property type="component" value="Unassembled WGS sequence"/>
</dbReference>
<dbReference type="InterPro" id="IPR012198">
    <property type="entry name" value="cAMP_dep_PK_reg_su"/>
</dbReference>
<dbReference type="InterPro" id="IPR000595">
    <property type="entry name" value="cNMP-bd_dom"/>
</dbReference>
<accession>A0ABR4JQR7</accession>
<keyword evidence="7 9" id="KW-0114">cAMP</keyword>
<proteinExistence type="inferred from homology"/>
<protein>
    <recommendedName>
        <fullName evidence="2 9">cAMP-dependent protein kinase regulatory subunit</fullName>
    </recommendedName>
</protein>
<evidence type="ECO:0000313" key="12">
    <source>
        <dbReference type="Proteomes" id="UP001610444"/>
    </source>
</evidence>
<dbReference type="CDD" id="cd00038">
    <property type="entry name" value="CAP_ED"/>
    <property type="match status" value="2"/>
</dbReference>
<evidence type="ECO:0000256" key="3">
    <source>
        <dbReference type="ARBA" id="ARBA00022553"/>
    </source>
</evidence>
<dbReference type="PANTHER" id="PTHR11635">
    <property type="entry name" value="CAMP-DEPENDENT PROTEIN KINASE REGULATORY CHAIN"/>
    <property type="match status" value="1"/>
</dbReference>
<evidence type="ECO:0000256" key="2">
    <source>
        <dbReference type="ARBA" id="ARBA00020355"/>
    </source>
</evidence>
<feature type="domain" description="Cyclic nucleotide-binding" evidence="10">
    <location>
        <begin position="83"/>
        <end position="211"/>
    </location>
</feature>
<dbReference type="Pfam" id="PF00027">
    <property type="entry name" value="cNMP_binding"/>
    <property type="match status" value="2"/>
</dbReference>
<reference evidence="11 12" key="1">
    <citation type="submission" date="2024-07" db="EMBL/GenBank/DDBJ databases">
        <title>Section-level genome sequencing and comparative genomics of Aspergillus sections Usti and Cavernicolus.</title>
        <authorList>
            <consortium name="Lawrence Berkeley National Laboratory"/>
            <person name="Nybo J.L."/>
            <person name="Vesth T.C."/>
            <person name="Theobald S."/>
            <person name="Frisvad J.C."/>
            <person name="Larsen T.O."/>
            <person name="Kjaerboelling I."/>
            <person name="Rothschild-Mancinelli K."/>
            <person name="Lyhne E.K."/>
            <person name="Kogle M.E."/>
            <person name="Barry K."/>
            <person name="Clum A."/>
            <person name="Na H."/>
            <person name="Ledsgaard L."/>
            <person name="Lin J."/>
            <person name="Lipzen A."/>
            <person name="Kuo A."/>
            <person name="Riley R."/>
            <person name="Mondo S."/>
            <person name="LaButti K."/>
            <person name="Haridas S."/>
            <person name="Pangalinan J."/>
            <person name="Salamov A.A."/>
            <person name="Simmons B.A."/>
            <person name="Magnuson J.K."/>
            <person name="Chen J."/>
            <person name="Drula E."/>
            <person name="Henrissat B."/>
            <person name="Wiebenga A."/>
            <person name="Lubbers R.J."/>
            <person name="Gomes A.C."/>
            <person name="Macurrencykelacurrency M.R."/>
            <person name="Stajich J."/>
            <person name="Grigoriev I.V."/>
            <person name="Mortensen U.H."/>
            <person name="De vries R.P."/>
            <person name="Baker S.E."/>
            <person name="Andersen M.R."/>
        </authorList>
    </citation>
    <scope>NUCLEOTIDE SEQUENCE [LARGE SCALE GENOMIC DNA]</scope>
    <source>
        <strain evidence="11 12">CBS 756.74</strain>
    </source>
</reference>
<evidence type="ECO:0000259" key="10">
    <source>
        <dbReference type="PROSITE" id="PS50042"/>
    </source>
</evidence>
<evidence type="ECO:0000256" key="9">
    <source>
        <dbReference type="PIRNR" id="PIRNR000548"/>
    </source>
</evidence>
<dbReference type="PROSITE" id="PS50042">
    <property type="entry name" value="CNMP_BINDING_3"/>
    <property type="match status" value="2"/>
</dbReference>
<dbReference type="RefSeq" id="XP_070894817.1">
    <property type="nucleotide sequence ID" value="XM_071041428.1"/>
</dbReference>
<evidence type="ECO:0000256" key="1">
    <source>
        <dbReference type="ARBA" id="ARBA00005753"/>
    </source>
</evidence>
<dbReference type="PANTHER" id="PTHR11635:SF152">
    <property type="entry name" value="CAMP-DEPENDENT PROTEIN KINASE TYPE I REGULATORY SUBUNIT-RELATED"/>
    <property type="match status" value="1"/>
</dbReference>
<keyword evidence="12" id="KW-1185">Reference proteome</keyword>
<comment type="subunit">
    <text evidence="8 9">Tetramer, composed of 2 regulatory (R) and 2 catalytic (C) subunits. In the presence of cAMP it dissociates into 2 active monomeric C subunits and an R dimer.</text>
</comment>
<dbReference type="PIRSF" id="PIRSF000548">
    <property type="entry name" value="PK_regulatory"/>
    <property type="match status" value="1"/>
</dbReference>
<dbReference type="SUPFAM" id="SSF51206">
    <property type="entry name" value="cAMP-binding domain-like"/>
    <property type="match status" value="2"/>
</dbReference>
<keyword evidence="6 9" id="KW-0547">Nucleotide-binding</keyword>
<dbReference type="PRINTS" id="PR00103">
    <property type="entry name" value="CAMPKINASE"/>
</dbReference>
<evidence type="ECO:0000256" key="5">
    <source>
        <dbReference type="ARBA" id="ARBA00022737"/>
    </source>
</evidence>
<dbReference type="GeneID" id="98156592"/>
<gene>
    <name evidence="11" type="ORF">BJX68DRAFT_245008</name>
</gene>